<organism evidence="1 2">
    <name type="scientific">Romanomermis culicivorax</name>
    <name type="common">Nematode worm</name>
    <dbReference type="NCBI Taxonomy" id="13658"/>
    <lineage>
        <taxon>Eukaryota</taxon>
        <taxon>Metazoa</taxon>
        <taxon>Ecdysozoa</taxon>
        <taxon>Nematoda</taxon>
        <taxon>Enoplea</taxon>
        <taxon>Dorylaimia</taxon>
        <taxon>Mermithida</taxon>
        <taxon>Mermithoidea</taxon>
        <taxon>Mermithidae</taxon>
        <taxon>Romanomermis</taxon>
    </lineage>
</organism>
<dbReference type="AlphaFoldDB" id="A0A915HZ71"/>
<name>A0A915HZ71_ROMCU</name>
<reference evidence="2" key="1">
    <citation type="submission" date="2022-11" db="UniProtKB">
        <authorList>
            <consortium name="WormBaseParasite"/>
        </authorList>
    </citation>
    <scope>IDENTIFICATION</scope>
</reference>
<evidence type="ECO:0000313" key="2">
    <source>
        <dbReference type="WBParaSite" id="nRc.2.0.1.t07185-RA"/>
    </source>
</evidence>
<dbReference type="Proteomes" id="UP000887565">
    <property type="component" value="Unplaced"/>
</dbReference>
<proteinExistence type="predicted"/>
<protein>
    <submittedName>
        <fullName evidence="2">Uncharacterized protein</fullName>
    </submittedName>
</protein>
<keyword evidence="1" id="KW-1185">Reference proteome</keyword>
<sequence length="132" mass="14988">MDVQLFIRQSSQTITDDQQYRKTLNCGDKLVKILYVLCKGCFYGGGIKPQHDRRLLSRDDVRIYNNKDHADGKERDLNSSSLTDLLNVASPIRNIDTALWISKCLRPSNLQSGILGISTFALMMMDDNDCDE</sequence>
<dbReference type="WBParaSite" id="nRc.2.0.1.t07185-RA">
    <property type="protein sequence ID" value="nRc.2.0.1.t07185-RA"/>
    <property type="gene ID" value="nRc.2.0.1.g07185"/>
</dbReference>
<evidence type="ECO:0000313" key="1">
    <source>
        <dbReference type="Proteomes" id="UP000887565"/>
    </source>
</evidence>
<accession>A0A915HZ71</accession>